<dbReference type="InterPro" id="IPR020846">
    <property type="entry name" value="MFS_dom"/>
</dbReference>
<feature type="transmembrane region" description="Helical" evidence="8">
    <location>
        <begin position="174"/>
        <end position="194"/>
    </location>
</feature>
<evidence type="ECO:0000256" key="3">
    <source>
        <dbReference type="ARBA" id="ARBA00022448"/>
    </source>
</evidence>
<evidence type="ECO:0000256" key="1">
    <source>
        <dbReference type="ARBA" id="ARBA00004651"/>
    </source>
</evidence>
<dbReference type="InterPro" id="IPR004812">
    <property type="entry name" value="Efflux_drug-R_Bcr/CmlA"/>
</dbReference>
<evidence type="ECO:0000256" key="4">
    <source>
        <dbReference type="ARBA" id="ARBA00022475"/>
    </source>
</evidence>
<feature type="transmembrane region" description="Helical" evidence="8">
    <location>
        <begin position="85"/>
        <end position="104"/>
    </location>
</feature>
<dbReference type="PROSITE" id="PS50850">
    <property type="entry name" value="MFS"/>
    <property type="match status" value="1"/>
</dbReference>
<evidence type="ECO:0000256" key="7">
    <source>
        <dbReference type="ARBA" id="ARBA00023136"/>
    </source>
</evidence>
<evidence type="ECO:0000313" key="10">
    <source>
        <dbReference type="EMBL" id="GAA4960648.1"/>
    </source>
</evidence>
<dbReference type="GO" id="GO:1990961">
    <property type="term" value="P:xenobiotic detoxification by transmembrane export across the plasma membrane"/>
    <property type="evidence" value="ECO:0007669"/>
    <property type="project" value="InterPro"/>
</dbReference>
<dbReference type="InterPro" id="IPR036259">
    <property type="entry name" value="MFS_trans_sf"/>
</dbReference>
<organism evidence="10 11">
    <name type="scientific">Halioxenophilus aromaticivorans</name>
    <dbReference type="NCBI Taxonomy" id="1306992"/>
    <lineage>
        <taxon>Bacteria</taxon>
        <taxon>Pseudomonadati</taxon>
        <taxon>Pseudomonadota</taxon>
        <taxon>Gammaproteobacteria</taxon>
        <taxon>Alteromonadales</taxon>
        <taxon>Alteromonadaceae</taxon>
        <taxon>Halioxenophilus</taxon>
    </lineage>
</organism>
<name>A0AAV3UAA2_9ALTE</name>
<keyword evidence="8" id="KW-0997">Cell inner membrane</keyword>
<keyword evidence="5 8" id="KW-0812">Transmembrane</keyword>
<dbReference type="SUPFAM" id="SSF103473">
    <property type="entry name" value="MFS general substrate transporter"/>
    <property type="match status" value="1"/>
</dbReference>
<feature type="transmembrane region" description="Helical" evidence="8">
    <location>
        <begin position="350"/>
        <end position="370"/>
    </location>
</feature>
<protein>
    <recommendedName>
        <fullName evidence="8">Bcr/CflA family efflux transporter</fullName>
    </recommendedName>
</protein>
<gene>
    <name evidence="10" type="ORF">GCM10025791_47530</name>
</gene>
<evidence type="ECO:0000256" key="2">
    <source>
        <dbReference type="ARBA" id="ARBA00006236"/>
    </source>
</evidence>
<dbReference type="Proteomes" id="UP001409585">
    <property type="component" value="Unassembled WGS sequence"/>
</dbReference>
<comment type="subcellular location">
    <subcellularLocation>
        <location evidence="8">Cell inner membrane</location>
        <topology evidence="8">Multi-pass membrane protein</topology>
    </subcellularLocation>
    <subcellularLocation>
        <location evidence="1">Cell membrane</location>
        <topology evidence="1">Multi-pass membrane protein</topology>
    </subcellularLocation>
</comment>
<feature type="transmembrane region" description="Helical" evidence="8">
    <location>
        <begin position="143"/>
        <end position="162"/>
    </location>
</feature>
<evidence type="ECO:0000256" key="8">
    <source>
        <dbReference type="RuleBase" id="RU365088"/>
    </source>
</evidence>
<feature type="domain" description="Major facilitator superfamily (MFS) profile" evidence="9">
    <location>
        <begin position="17"/>
        <end position="399"/>
    </location>
</feature>
<evidence type="ECO:0000256" key="6">
    <source>
        <dbReference type="ARBA" id="ARBA00022989"/>
    </source>
</evidence>
<dbReference type="PANTHER" id="PTHR42718:SF9">
    <property type="entry name" value="MAJOR FACILITATOR SUPERFAMILY MULTIDRUG TRANSPORTER MFSC"/>
    <property type="match status" value="1"/>
</dbReference>
<feature type="transmembrane region" description="Helical" evidence="8">
    <location>
        <begin position="257"/>
        <end position="276"/>
    </location>
</feature>
<evidence type="ECO:0000313" key="11">
    <source>
        <dbReference type="Proteomes" id="UP001409585"/>
    </source>
</evidence>
<evidence type="ECO:0000256" key="5">
    <source>
        <dbReference type="ARBA" id="ARBA00022692"/>
    </source>
</evidence>
<feature type="transmembrane region" description="Helical" evidence="8">
    <location>
        <begin position="16"/>
        <end position="34"/>
    </location>
</feature>
<accession>A0AAV3UAA2</accession>
<dbReference type="NCBIfam" id="TIGR00710">
    <property type="entry name" value="efflux_Bcr_CflA"/>
    <property type="match status" value="1"/>
</dbReference>
<dbReference type="PANTHER" id="PTHR42718">
    <property type="entry name" value="MAJOR FACILITATOR SUPERFAMILY MULTIDRUG TRANSPORTER MFSC"/>
    <property type="match status" value="1"/>
</dbReference>
<keyword evidence="7 8" id="KW-0472">Membrane</keyword>
<keyword evidence="11" id="KW-1185">Reference proteome</keyword>
<feature type="transmembrane region" description="Helical" evidence="8">
    <location>
        <begin position="215"/>
        <end position="237"/>
    </location>
</feature>
<dbReference type="GO" id="GO:0042910">
    <property type="term" value="F:xenobiotic transmembrane transporter activity"/>
    <property type="evidence" value="ECO:0007669"/>
    <property type="project" value="InterPro"/>
</dbReference>
<dbReference type="GO" id="GO:0005886">
    <property type="term" value="C:plasma membrane"/>
    <property type="evidence" value="ECO:0007669"/>
    <property type="project" value="UniProtKB-SubCell"/>
</dbReference>
<comment type="caution">
    <text evidence="10">The sequence shown here is derived from an EMBL/GenBank/DDBJ whole genome shotgun (WGS) entry which is preliminary data.</text>
</comment>
<comment type="caution">
    <text evidence="8">Lacks conserved residue(s) required for the propagation of feature annotation.</text>
</comment>
<proteinExistence type="inferred from homology"/>
<feature type="transmembrane region" description="Helical" evidence="8">
    <location>
        <begin position="376"/>
        <end position="395"/>
    </location>
</feature>
<dbReference type="AlphaFoldDB" id="A0AAV3UAA2"/>
<reference evidence="11" key="1">
    <citation type="journal article" date="2019" name="Int. J. Syst. Evol. Microbiol.">
        <title>The Global Catalogue of Microorganisms (GCM) 10K type strain sequencing project: providing services to taxonomists for standard genome sequencing and annotation.</title>
        <authorList>
            <consortium name="The Broad Institute Genomics Platform"/>
            <consortium name="The Broad Institute Genome Sequencing Center for Infectious Disease"/>
            <person name="Wu L."/>
            <person name="Ma J."/>
        </authorList>
    </citation>
    <scope>NUCLEOTIDE SEQUENCE [LARGE SCALE GENOMIC DNA]</scope>
    <source>
        <strain evidence="11">JCM 19134</strain>
    </source>
</reference>
<dbReference type="InterPro" id="IPR011701">
    <property type="entry name" value="MFS"/>
</dbReference>
<comment type="similarity">
    <text evidence="2 8">Belongs to the major facilitator superfamily. Bcr/CmlA family.</text>
</comment>
<dbReference type="Gene3D" id="1.20.1720.10">
    <property type="entry name" value="Multidrug resistance protein D"/>
    <property type="match status" value="1"/>
</dbReference>
<dbReference type="CDD" id="cd17320">
    <property type="entry name" value="MFS_MdfA_MDR_like"/>
    <property type="match status" value="1"/>
</dbReference>
<dbReference type="RefSeq" id="WP_345427896.1">
    <property type="nucleotide sequence ID" value="NZ_AP031496.1"/>
</dbReference>
<feature type="transmembrane region" description="Helical" evidence="8">
    <location>
        <begin position="110"/>
        <end position="131"/>
    </location>
</feature>
<dbReference type="EMBL" id="BAABLX010000079">
    <property type="protein sequence ID" value="GAA4960648.1"/>
    <property type="molecule type" value="Genomic_DNA"/>
</dbReference>
<dbReference type="Pfam" id="PF07690">
    <property type="entry name" value="MFS_1"/>
    <property type="match status" value="1"/>
</dbReference>
<feature type="transmembrane region" description="Helical" evidence="8">
    <location>
        <begin position="54"/>
        <end position="73"/>
    </location>
</feature>
<keyword evidence="4" id="KW-1003">Cell membrane</keyword>
<sequence length="409" mass="43624">MNDTEELSLQPTGKTYFFIAALLAGTIALAPFALDTYLPAFPEMAQALSTSVHDISLTIGVYVFFLALGQLVGGPLADQFGRSRIMIGGVAVFAIASMVMSYVTTFSDLMIARVFQALGGGLATVCVSAIVRDRFSGKEAARFFSTIGLIMILAPAVAPSLGSILLEMFGWRSIFIFLTVYALVLIPLISLGLFGNAPKFVPQPSTGSLLQKYKAVLQTTSAMPYLFIQTMSFAVMLSFLGHASFIYQEHFGASTTLFPILLGCNVALMIIMNLCNRVALNKHDPDTIMRWALIAQCLGVTALLAVVLFSPSLTLFLPAMVITIGTMGASTPNCQACFMEYFDTLSGTAAAVLGASQFALAALITSVATILLPESLFYIVAVQAICAYVSLILALRFAKMPSPATSANH</sequence>
<evidence type="ECO:0000259" key="9">
    <source>
        <dbReference type="PROSITE" id="PS50850"/>
    </source>
</evidence>
<keyword evidence="6 8" id="KW-1133">Transmembrane helix</keyword>
<keyword evidence="3 8" id="KW-0813">Transport</keyword>